<name>A0A382JYE5_9ZZZZ</name>
<dbReference type="Pfam" id="PF00731">
    <property type="entry name" value="AIRC"/>
    <property type="match status" value="1"/>
</dbReference>
<dbReference type="GO" id="GO:0006189">
    <property type="term" value="P:'de novo' IMP biosynthetic process"/>
    <property type="evidence" value="ECO:0007669"/>
    <property type="project" value="InterPro"/>
</dbReference>
<accession>A0A382JYE5</accession>
<gene>
    <name evidence="2" type="ORF">METZ01_LOCUS269590</name>
</gene>
<evidence type="ECO:0000259" key="1">
    <source>
        <dbReference type="SMART" id="SM01001"/>
    </source>
</evidence>
<dbReference type="InterPro" id="IPR000031">
    <property type="entry name" value="PurE_dom"/>
</dbReference>
<dbReference type="PANTHER" id="PTHR43064:SF1">
    <property type="entry name" value="SLL1489 PROTEIN"/>
    <property type="match status" value="1"/>
</dbReference>
<proteinExistence type="predicted"/>
<evidence type="ECO:0000313" key="2">
    <source>
        <dbReference type="EMBL" id="SVC16736.1"/>
    </source>
</evidence>
<protein>
    <recommendedName>
        <fullName evidence="1">PurE domain-containing protein</fullName>
    </recommendedName>
</protein>
<organism evidence="2">
    <name type="scientific">marine metagenome</name>
    <dbReference type="NCBI Taxonomy" id="408172"/>
    <lineage>
        <taxon>unclassified sequences</taxon>
        <taxon>metagenomes</taxon>
        <taxon>ecological metagenomes</taxon>
    </lineage>
</organism>
<dbReference type="InterPro" id="IPR039476">
    <property type="entry name" value="P2CMN_synthase_LarB"/>
</dbReference>
<sequence length="173" mass="18249">MTRLSVSKFESLPKQIKEAINFDPFSKTGFFGKVRKTNKDKLVAIVTAGTSDIGVAREAARTLRHAGENSVEYDDLGVAGLWRILEKEKELQRYPVVIVVAGMDGALFGVIGGLVASPVIAVPTSVGYGAANHGHTALSVALANCAPGLLVTNIDNGYGAACAALRILRQIRG</sequence>
<dbReference type="Gene3D" id="3.40.50.1970">
    <property type="match status" value="1"/>
</dbReference>
<feature type="domain" description="PurE" evidence="1">
    <location>
        <begin position="41"/>
        <end position="173"/>
    </location>
</feature>
<dbReference type="GO" id="GO:0016787">
    <property type="term" value="F:hydrolase activity"/>
    <property type="evidence" value="ECO:0007669"/>
    <property type="project" value="InterPro"/>
</dbReference>
<dbReference type="SMART" id="SM01001">
    <property type="entry name" value="AIRC"/>
    <property type="match status" value="1"/>
</dbReference>
<dbReference type="AlphaFoldDB" id="A0A382JYE5"/>
<dbReference type="NCBIfam" id="NF033503">
    <property type="entry name" value="LarB"/>
    <property type="match status" value="1"/>
</dbReference>
<dbReference type="EMBL" id="UINC01077016">
    <property type="protein sequence ID" value="SVC16736.1"/>
    <property type="molecule type" value="Genomic_DNA"/>
</dbReference>
<dbReference type="PANTHER" id="PTHR43064">
    <property type="entry name" value="PHOSPHORIBOSYLAMINOIMIDAZOLE CARBOXYLASE-RELATED"/>
    <property type="match status" value="1"/>
</dbReference>
<reference evidence="2" key="1">
    <citation type="submission" date="2018-05" db="EMBL/GenBank/DDBJ databases">
        <authorList>
            <person name="Lanie J.A."/>
            <person name="Ng W.-L."/>
            <person name="Kazmierczak K.M."/>
            <person name="Andrzejewski T.M."/>
            <person name="Davidsen T.M."/>
            <person name="Wayne K.J."/>
            <person name="Tettelin H."/>
            <person name="Glass J.I."/>
            <person name="Rusch D."/>
            <person name="Podicherti R."/>
            <person name="Tsui H.-C.T."/>
            <person name="Winkler M.E."/>
        </authorList>
    </citation>
    <scope>NUCLEOTIDE SEQUENCE</scope>
</reference>
<dbReference type="SUPFAM" id="SSF52255">
    <property type="entry name" value="N5-CAIR mutase (phosphoribosylaminoimidazole carboxylase, PurE)"/>
    <property type="match status" value="1"/>
</dbReference>